<accession>A0A6A0B517</accession>
<dbReference type="Proteomes" id="UP000484988">
    <property type="component" value="Unassembled WGS sequence"/>
</dbReference>
<evidence type="ECO:0000313" key="2">
    <source>
        <dbReference type="EMBL" id="GFH39578.1"/>
    </source>
</evidence>
<comment type="caution">
    <text evidence="2">The sequence shown here is derived from an EMBL/GenBank/DDBJ whole genome shotgun (WGS) entry which is preliminary data.</text>
</comment>
<gene>
    <name evidence="2" type="ORF">SCWH03_58460</name>
</gene>
<sequence length="110" mass="11793">MRYHDPVPGRCRCRAGACRIRTGWERSGTGEPPAPALAPAAPAGNRWARGCADRPEDGYGTYSPPGTVPPPGPDRCRGRSSVRDVPGALRCADRRTTCYDSDGERARLGL</sequence>
<proteinExistence type="predicted"/>
<keyword evidence="3" id="KW-1185">Reference proteome</keyword>
<evidence type="ECO:0000313" key="3">
    <source>
        <dbReference type="Proteomes" id="UP000484988"/>
    </source>
</evidence>
<reference evidence="2 3" key="1">
    <citation type="submission" date="2020-02" db="EMBL/GenBank/DDBJ databases">
        <title>Whole Genome Shotgun Sequence of Streptomyces sp. strain CWH03.</title>
        <authorList>
            <person name="Dohra H."/>
            <person name="Kodani S."/>
            <person name="Yamamura H."/>
        </authorList>
    </citation>
    <scope>NUCLEOTIDE SEQUENCE [LARGE SCALE GENOMIC DNA]</scope>
    <source>
        <strain evidence="2 3">CWH03</strain>
    </source>
</reference>
<dbReference type="AlphaFoldDB" id="A0A6A0B517"/>
<dbReference type="EMBL" id="BLLG01000037">
    <property type="protein sequence ID" value="GFH39578.1"/>
    <property type="molecule type" value="Genomic_DNA"/>
</dbReference>
<protein>
    <submittedName>
        <fullName evidence="2">Uncharacterized protein</fullName>
    </submittedName>
</protein>
<name>A0A6A0B517_9ACTN</name>
<feature type="region of interest" description="Disordered" evidence="1">
    <location>
        <begin position="24"/>
        <end position="82"/>
    </location>
</feature>
<evidence type="ECO:0000256" key="1">
    <source>
        <dbReference type="SAM" id="MobiDB-lite"/>
    </source>
</evidence>
<organism evidence="2 3">
    <name type="scientific">Streptomyces pacificus</name>
    <dbReference type="NCBI Taxonomy" id="2705029"/>
    <lineage>
        <taxon>Bacteria</taxon>
        <taxon>Bacillati</taxon>
        <taxon>Actinomycetota</taxon>
        <taxon>Actinomycetes</taxon>
        <taxon>Kitasatosporales</taxon>
        <taxon>Streptomycetaceae</taxon>
        <taxon>Streptomyces</taxon>
    </lineage>
</organism>